<dbReference type="InterPro" id="IPR008587">
    <property type="entry name" value="FPP_plant"/>
</dbReference>
<dbReference type="AlphaFoldDB" id="A0A314ZX45"/>
<dbReference type="Proteomes" id="UP000250321">
    <property type="component" value="Unassembled WGS sequence"/>
</dbReference>
<evidence type="ECO:0000256" key="2">
    <source>
        <dbReference type="ARBA" id="ARBA00023054"/>
    </source>
</evidence>
<evidence type="ECO:0000256" key="3">
    <source>
        <dbReference type="SAM" id="Coils"/>
    </source>
</evidence>
<feature type="coiled-coil region" evidence="3">
    <location>
        <begin position="53"/>
        <end position="101"/>
    </location>
</feature>
<keyword evidence="2 3" id="KW-0175">Coiled coil</keyword>
<evidence type="ECO:0000313" key="4">
    <source>
        <dbReference type="EMBL" id="PQQ21531.1"/>
    </source>
</evidence>
<evidence type="ECO:0000256" key="1">
    <source>
        <dbReference type="ARBA" id="ARBA00005921"/>
    </source>
</evidence>
<dbReference type="OrthoDB" id="1926355at2759"/>
<dbReference type="PANTHER" id="PTHR31580">
    <property type="entry name" value="FILAMENT-LIKE PLANT PROTEIN 4"/>
    <property type="match status" value="1"/>
</dbReference>
<dbReference type="PANTHER" id="PTHR31580:SF4">
    <property type="entry name" value="FILAMENT-LIKE PLANT PROTEIN 6"/>
    <property type="match status" value="1"/>
</dbReference>
<accession>A0A314ZX45</accession>
<proteinExistence type="inferred from homology"/>
<comment type="similarity">
    <text evidence="1">Belongs to the FPP family.</text>
</comment>
<dbReference type="STRING" id="2094558.A0A314ZX45"/>
<keyword evidence="5" id="KW-1185">Reference proteome</keyword>
<gene>
    <name evidence="4" type="ORF">Pyn_14888</name>
</gene>
<feature type="coiled-coil region" evidence="3">
    <location>
        <begin position="144"/>
        <end position="295"/>
    </location>
</feature>
<organism evidence="4 5">
    <name type="scientific">Prunus yedoensis var. nudiflora</name>
    <dbReference type="NCBI Taxonomy" id="2094558"/>
    <lineage>
        <taxon>Eukaryota</taxon>
        <taxon>Viridiplantae</taxon>
        <taxon>Streptophyta</taxon>
        <taxon>Embryophyta</taxon>
        <taxon>Tracheophyta</taxon>
        <taxon>Spermatophyta</taxon>
        <taxon>Magnoliopsida</taxon>
        <taxon>eudicotyledons</taxon>
        <taxon>Gunneridae</taxon>
        <taxon>Pentapetalae</taxon>
        <taxon>rosids</taxon>
        <taxon>fabids</taxon>
        <taxon>Rosales</taxon>
        <taxon>Rosaceae</taxon>
        <taxon>Amygdaloideae</taxon>
        <taxon>Amygdaleae</taxon>
        <taxon>Prunus</taxon>
    </lineage>
</organism>
<dbReference type="Pfam" id="PF05911">
    <property type="entry name" value="FPP"/>
    <property type="match status" value="1"/>
</dbReference>
<evidence type="ECO:0000313" key="5">
    <source>
        <dbReference type="Proteomes" id="UP000250321"/>
    </source>
</evidence>
<reference evidence="4 5" key="1">
    <citation type="submission" date="2018-02" db="EMBL/GenBank/DDBJ databases">
        <title>Draft genome of wild Prunus yedoensis var. nudiflora.</title>
        <authorList>
            <person name="Baek S."/>
            <person name="Kim J.-H."/>
            <person name="Choi K."/>
            <person name="Kim G.-B."/>
            <person name="Cho A."/>
            <person name="Jang H."/>
            <person name="Shin C.-H."/>
            <person name="Yu H.-J."/>
            <person name="Mun J.-H."/>
        </authorList>
    </citation>
    <scope>NUCLEOTIDE SEQUENCE [LARGE SCALE GENOMIC DNA]</scope>
    <source>
        <strain evidence="5">cv. Jeju island</strain>
        <tissue evidence="4">Leaf</tissue>
    </source>
</reference>
<sequence length="315" mass="36015">MDRRSWPWKKKSSDKAAAEKAAAAADSFATEAEQDKYKKPNYVQISVEQYSHLTSLEDQVKTYEDQVKTYEDQVQTLEDEITDLNEKLSAANTEMTNKESLVKQHTKVAEEAVSGWEKAEAEALALKTHLESVTLLKLTAEDRASHLDGALKECMRQIRNLKEDHEQKLQEVVFSKTKQCEKIKLELEAKISNLDQELLRSAAENAAISRSLQERSNMLFKINEEKSQAEAEIELFKSNIESCEREINSLKYELHLASKELEIRNEEKDMSMRSAEAANKQHMEGVKKIAKLEAECQRLRGLVRKKLPGPLHLPK</sequence>
<protein>
    <submittedName>
        <fullName evidence="4">Filament-like plant protein 4</fullName>
    </submittedName>
</protein>
<dbReference type="EMBL" id="PJQY01000008">
    <property type="protein sequence ID" value="PQQ21531.1"/>
    <property type="molecule type" value="Genomic_DNA"/>
</dbReference>
<name>A0A314ZX45_PRUYE</name>
<comment type="caution">
    <text evidence="4">The sequence shown here is derived from an EMBL/GenBank/DDBJ whole genome shotgun (WGS) entry which is preliminary data.</text>
</comment>